<dbReference type="SUPFAM" id="SSF56219">
    <property type="entry name" value="DNase I-like"/>
    <property type="match status" value="1"/>
</dbReference>
<dbReference type="Pfam" id="PF03372">
    <property type="entry name" value="Exo_endo_phos"/>
    <property type="match status" value="1"/>
</dbReference>
<feature type="chain" id="PRO_5030957318" description="Endonuclease/exonuclease/phosphatase domain-containing protein" evidence="1">
    <location>
        <begin position="22"/>
        <end position="325"/>
    </location>
</feature>
<accession>A0A7S2JUH2</accession>
<feature type="domain" description="Endonuclease/exonuclease/phosphatase" evidence="2">
    <location>
        <begin position="108"/>
        <end position="316"/>
    </location>
</feature>
<name>A0A7S2JUH2_9DINO</name>
<gene>
    <name evidence="3" type="ORF">BRAN1462_LOCUS21840</name>
</gene>
<evidence type="ECO:0000256" key="1">
    <source>
        <dbReference type="SAM" id="SignalP"/>
    </source>
</evidence>
<dbReference type="InterPro" id="IPR005135">
    <property type="entry name" value="Endo/exonuclease/phosphatase"/>
</dbReference>
<evidence type="ECO:0000313" key="3">
    <source>
        <dbReference type="EMBL" id="CAD9558009.1"/>
    </source>
</evidence>
<dbReference type="EMBL" id="HBGW01034527">
    <property type="protein sequence ID" value="CAD9558009.1"/>
    <property type="molecule type" value="Transcribed_RNA"/>
</dbReference>
<proteinExistence type="predicted"/>
<dbReference type="AlphaFoldDB" id="A0A7S2JUH2"/>
<feature type="signal peptide" evidence="1">
    <location>
        <begin position="1"/>
        <end position="21"/>
    </location>
</feature>
<evidence type="ECO:0000259" key="2">
    <source>
        <dbReference type="Pfam" id="PF03372"/>
    </source>
</evidence>
<reference evidence="3" key="1">
    <citation type="submission" date="2021-01" db="EMBL/GenBank/DDBJ databases">
        <authorList>
            <person name="Corre E."/>
            <person name="Pelletier E."/>
            <person name="Niang G."/>
            <person name="Scheremetjew M."/>
            <person name="Finn R."/>
            <person name="Kale V."/>
            <person name="Holt S."/>
            <person name="Cochrane G."/>
            <person name="Meng A."/>
            <person name="Brown T."/>
            <person name="Cohen L."/>
        </authorList>
    </citation>
    <scope>NUCLEOTIDE SEQUENCE</scope>
    <source>
        <strain evidence="3">RCC3387</strain>
    </source>
</reference>
<sequence>MPKFAAALVVSSLLRLRPAAADGSATERATCRADGDCAAPAQRDHLLLQVATPNATVALAQGRRGFWNPSSHISGSGQWCVAHAPADWANHCDLGAHEVKVLTYNLYWWNLYGSHFRNGNGGSAGHLIASSGGDKPYDFMGFQECEDVGRVLREAGLETTHEGIVGDHACAIAYNKATWTMLENGMDEVGEDRADQWWGTRGAQWARFKHTSKGRTVFVVNHHGPLPVGTGGLCGPQATAWNILKAIGTHAKKDDAVIVVGDFNADAGTATAAELGRRLHRVFTGASFGGVDHVFSSCGGDRVVSKRNLGAGGSDHDALEVVLRV</sequence>
<keyword evidence="1" id="KW-0732">Signal</keyword>
<dbReference type="GO" id="GO:0003824">
    <property type="term" value="F:catalytic activity"/>
    <property type="evidence" value="ECO:0007669"/>
    <property type="project" value="InterPro"/>
</dbReference>
<protein>
    <recommendedName>
        <fullName evidence="2">Endonuclease/exonuclease/phosphatase domain-containing protein</fullName>
    </recommendedName>
</protein>
<dbReference type="InterPro" id="IPR036691">
    <property type="entry name" value="Endo/exonu/phosph_ase_sf"/>
</dbReference>
<dbReference type="Gene3D" id="3.60.10.10">
    <property type="entry name" value="Endonuclease/exonuclease/phosphatase"/>
    <property type="match status" value="1"/>
</dbReference>
<organism evidence="3">
    <name type="scientific">Zooxanthella nutricula</name>
    <dbReference type="NCBI Taxonomy" id="1333877"/>
    <lineage>
        <taxon>Eukaryota</taxon>
        <taxon>Sar</taxon>
        <taxon>Alveolata</taxon>
        <taxon>Dinophyceae</taxon>
        <taxon>Peridiniales</taxon>
        <taxon>Peridiniales incertae sedis</taxon>
        <taxon>Zooxanthella</taxon>
    </lineage>
</organism>